<gene>
    <name evidence="1" type="primary">UL2_2</name>
    <name evidence="1" type="ORF">P1A_00070</name>
</gene>
<keyword evidence="1" id="KW-0378">Hydrolase</keyword>
<name>A0A181ZH25_HHV11</name>
<dbReference type="GO" id="GO:0004844">
    <property type="term" value="F:uracil DNA N-glycosylase activity"/>
    <property type="evidence" value="ECO:0007669"/>
    <property type="project" value="UniProtKB-EC"/>
</dbReference>
<evidence type="ECO:0000313" key="1">
    <source>
        <dbReference type="EMBL" id="SBO07800.1"/>
    </source>
</evidence>
<reference evidence="1" key="1">
    <citation type="submission" date="2016-05" db="EMBL/GenBank/DDBJ databases">
        <authorList>
            <person name="Lavstsen T."/>
            <person name="Jespersen J.S."/>
        </authorList>
    </citation>
    <scope>NUCLEOTIDE SEQUENCE</scope>
    <source>
        <strain evidence="1">P1A</strain>
    </source>
</reference>
<dbReference type="Proteomes" id="UP000268234">
    <property type="component" value="Segment"/>
</dbReference>
<keyword evidence="1" id="KW-0326">Glycosidase</keyword>
<organismHost>
    <name type="scientific">Homo sapiens</name>
    <name type="common">Human</name>
    <dbReference type="NCBI Taxonomy" id="9606"/>
</organismHost>
<dbReference type="EMBL" id="LT576868">
    <property type="protein sequence ID" value="SBO07800.1"/>
    <property type="molecule type" value="Genomic_DNA"/>
</dbReference>
<accession>A0A181ZH25</accession>
<protein>
    <submittedName>
        <fullName evidence="1">Uracil-DNA glycosylase</fullName>
        <ecNumber evidence="1">3.2.2.27</ecNumber>
    </submittedName>
</protein>
<sequence length="128" mass="14081">MPIHAQHGRRTGWDVVRGPGVAGWGLCRAIRDRSQRIQSRSRPFVPGSTTPYWYSYRLSRVSRGWLGAAGNGVHATVHSGKNRVGTAHGSPTHASGVLMAINLTPSRIFWAYSRNGTHRSAAPTTHKW</sequence>
<proteinExistence type="predicted"/>
<organism evidence="1">
    <name type="scientific">Human herpesvirus 1 (strain 17)</name>
    <name type="common">HHV-1</name>
    <name type="synonym">Human herpes simplex virus 1</name>
    <dbReference type="NCBI Taxonomy" id="10299"/>
    <lineage>
        <taxon>Viruses</taxon>
        <taxon>Duplodnaviria</taxon>
        <taxon>Heunggongvirae</taxon>
        <taxon>Peploviricota</taxon>
        <taxon>Herviviricetes</taxon>
        <taxon>Herpesvirales</taxon>
        <taxon>Orthoherpesviridae</taxon>
        <taxon>Alphaherpesvirinae</taxon>
        <taxon>Simplexvirus</taxon>
        <taxon>Simplexvirus humanalpha1</taxon>
        <taxon>Human herpesvirus 1</taxon>
    </lineage>
</organism>
<dbReference type="EC" id="3.2.2.27" evidence="1"/>